<keyword evidence="9" id="KW-1185">Reference proteome</keyword>
<evidence type="ECO:0000256" key="1">
    <source>
        <dbReference type="ARBA" id="ARBA00004141"/>
    </source>
</evidence>
<feature type="transmembrane region" description="Helical" evidence="6">
    <location>
        <begin position="110"/>
        <end position="128"/>
    </location>
</feature>
<dbReference type="GO" id="GO:0016020">
    <property type="term" value="C:membrane"/>
    <property type="evidence" value="ECO:0007669"/>
    <property type="project" value="UniProtKB-SubCell"/>
</dbReference>
<evidence type="ECO:0000256" key="6">
    <source>
        <dbReference type="SAM" id="Phobius"/>
    </source>
</evidence>
<feature type="transmembrane region" description="Helical" evidence="6">
    <location>
        <begin position="165"/>
        <end position="186"/>
    </location>
</feature>
<comment type="caution">
    <text evidence="8">The sequence shown here is derived from an EMBL/GenBank/DDBJ whole genome shotgun (WGS) entry which is preliminary data.</text>
</comment>
<dbReference type="GO" id="GO:0055088">
    <property type="term" value="P:lipid homeostasis"/>
    <property type="evidence" value="ECO:0007669"/>
    <property type="project" value="TreeGrafter"/>
</dbReference>
<feature type="transmembrane region" description="Helical" evidence="6">
    <location>
        <begin position="236"/>
        <end position="258"/>
    </location>
</feature>
<dbReference type="Proteomes" id="UP001151582">
    <property type="component" value="Unassembled WGS sequence"/>
</dbReference>
<organism evidence="8 9">
    <name type="scientific">Dimargaris verticillata</name>
    <dbReference type="NCBI Taxonomy" id="2761393"/>
    <lineage>
        <taxon>Eukaryota</taxon>
        <taxon>Fungi</taxon>
        <taxon>Fungi incertae sedis</taxon>
        <taxon>Zoopagomycota</taxon>
        <taxon>Kickxellomycotina</taxon>
        <taxon>Dimargaritomycetes</taxon>
        <taxon>Dimargaritales</taxon>
        <taxon>Dimargaritaceae</taxon>
        <taxon>Dimargaris</taxon>
    </lineage>
</organism>
<gene>
    <name evidence="8" type="ORF">H4R34_001503</name>
</gene>
<dbReference type="EMBL" id="JANBQB010000072">
    <property type="protein sequence ID" value="KAJ1983047.1"/>
    <property type="molecule type" value="Genomic_DNA"/>
</dbReference>
<feature type="transmembrane region" description="Helical" evidence="6">
    <location>
        <begin position="198"/>
        <end position="221"/>
    </location>
</feature>
<dbReference type="PROSITE" id="PS50922">
    <property type="entry name" value="TLC"/>
    <property type="match status" value="1"/>
</dbReference>
<sequence length="277" mass="31734">MALVEHLHQLQLSLVGQTESYRPLFEAANLAKLADHWPVLAFGFLGCTLVYYASALLSPLVFRQTFDKLRPFQQVNWHIHVVSLAHCLLALYLSIPLINHPNLIYDMIEGYWYYYANIAAISCGYFLWDSIVSLRYVRETGIGFAVHGLSALGVFLLSFRPFITPYGPVFIMFELSTPFLNIHWFMDKLGLTGSVFQLINGVFLLASFFLARLVFGIYWAGHLFITFYNEWDRVPAYLAVFILVANTALNILNIFWFYKMVAAVRSRFTAPSAKKTE</sequence>
<feature type="domain" description="TLC" evidence="7">
    <location>
        <begin position="72"/>
        <end position="269"/>
    </location>
</feature>
<evidence type="ECO:0000313" key="9">
    <source>
        <dbReference type="Proteomes" id="UP001151582"/>
    </source>
</evidence>
<evidence type="ECO:0000256" key="5">
    <source>
        <dbReference type="PROSITE-ProRule" id="PRU00205"/>
    </source>
</evidence>
<proteinExistence type="predicted"/>
<dbReference type="InterPro" id="IPR050846">
    <property type="entry name" value="TLCD"/>
</dbReference>
<dbReference type="GO" id="GO:0005783">
    <property type="term" value="C:endoplasmic reticulum"/>
    <property type="evidence" value="ECO:0007669"/>
    <property type="project" value="TreeGrafter"/>
</dbReference>
<evidence type="ECO:0000256" key="4">
    <source>
        <dbReference type="ARBA" id="ARBA00023136"/>
    </source>
</evidence>
<dbReference type="PANTHER" id="PTHR13439">
    <property type="entry name" value="CT120 PROTEIN"/>
    <property type="match status" value="1"/>
</dbReference>
<evidence type="ECO:0000256" key="3">
    <source>
        <dbReference type="ARBA" id="ARBA00022989"/>
    </source>
</evidence>
<keyword evidence="3 6" id="KW-1133">Transmembrane helix</keyword>
<dbReference type="AlphaFoldDB" id="A0A9W8EAV3"/>
<keyword evidence="2 5" id="KW-0812">Transmembrane</keyword>
<dbReference type="Pfam" id="PF03798">
    <property type="entry name" value="TRAM_LAG1_CLN8"/>
    <property type="match status" value="1"/>
</dbReference>
<comment type="subcellular location">
    <subcellularLocation>
        <location evidence="1">Membrane</location>
        <topology evidence="1">Multi-pass membrane protein</topology>
    </subcellularLocation>
</comment>
<reference evidence="8" key="1">
    <citation type="submission" date="2022-07" db="EMBL/GenBank/DDBJ databases">
        <title>Phylogenomic reconstructions and comparative analyses of Kickxellomycotina fungi.</title>
        <authorList>
            <person name="Reynolds N.K."/>
            <person name="Stajich J.E."/>
            <person name="Barry K."/>
            <person name="Grigoriev I.V."/>
            <person name="Crous P."/>
            <person name="Smith M.E."/>
        </authorList>
    </citation>
    <scope>NUCLEOTIDE SEQUENCE</scope>
    <source>
        <strain evidence="8">RSA 567</strain>
    </source>
</reference>
<keyword evidence="4 5" id="KW-0472">Membrane</keyword>
<feature type="transmembrane region" description="Helical" evidence="6">
    <location>
        <begin position="39"/>
        <end position="63"/>
    </location>
</feature>
<accession>A0A9W8EAV3</accession>
<dbReference type="InterPro" id="IPR006634">
    <property type="entry name" value="TLC-dom"/>
</dbReference>
<dbReference type="PANTHER" id="PTHR13439:SF0">
    <property type="entry name" value="TOPOISOMERASE I DAMAGE AFFECTED PROTEIN 4"/>
    <property type="match status" value="1"/>
</dbReference>
<name>A0A9W8EAV3_9FUNG</name>
<dbReference type="OrthoDB" id="10266980at2759"/>
<feature type="transmembrane region" description="Helical" evidence="6">
    <location>
        <begin position="75"/>
        <end position="98"/>
    </location>
</feature>
<feature type="transmembrane region" description="Helical" evidence="6">
    <location>
        <begin position="140"/>
        <end position="159"/>
    </location>
</feature>
<protein>
    <recommendedName>
        <fullName evidence="7">TLC domain-containing protein</fullName>
    </recommendedName>
</protein>
<evidence type="ECO:0000256" key="2">
    <source>
        <dbReference type="ARBA" id="ARBA00022692"/>
    </source>
</evidence>
<evidence type="ECO:0000259" key="7">
    <source>
        <dbReference type="PROSITE" id="PS50922"/>
    </source>
</evidence>
<dbReference type="SMART" id="SM00724">
    <property type="entry name" value="TLC"/>
    <property type="match status" value="1"/>
</dbReference>
<evidence type="ECO:0000313" key="8">
    <source>
        <dbReference type="EMBL" id="KAJ1983047.1"/>
    </source>
</evidence>